<dbReference type="GO" id="GO:0016705">
    <property type="term" value="F:oxidoreductase activity, acting on paired donors, with incorporation or reduction of molecular oxygen"/>
    <property type="evidence" value="ECO:0007669"/>
    <property type="project" value="InterPro"/>
</dbReference>
<protein>
    <submittedName>
        <fullName evidence="3">Coenzyme F420-dependent N5 N10-methylene tetrahydromethanopterin reductase-like protein</fullName>
    </submittedName>
</protein>
<dbReference type="InterPro" id="IPR011251">
    <property type="entry name" value="Luciferase-like_dom"/>
</dbReference>
<proteinExistence type="predicted"/>
<dbReference type="OrthoDB" id="5723200at2"/>
<dbReference type="PANTHER" id="PTHR43244:SF1">
    <property type="entry name" value="5,10-METHYLENETETRAHYDROMETHANOPTERIN REDUCTASE"/>
    <property type="match status" value="1"/>
</dbReference>
<evidence type="ECO:0000259" key="2">
    <source>
        <dbReference type="Pfam" id="PF00296"/>
    </source>
</evidence>
<dbReference type="Gene3D" id="3.20.20.30">
    <property type="entry name" value="Luciferase-like domain"/>
    <property type="match status" value="1"/>
</dbReference>
<comment type="caution">
    <text evidence="3">The sequence shown here is derived from an EMBL/GenBank/DDBJ whole genome shotgun (WGS) entry which is preliminary data.</text>
</comment>
<keyword evidence="1" id="KW-0560">Oxidoreductase</keyword>
<dbReference type="AlphaFoldDB" id="M2ZB99"/>
<gene>
    <name evidence="3" type="ORF">H074_20652</name>
</gene>
<dbReference type="PANTHER" id="PTHR43244">
    <property type="match status" value="1"/>
</dbReference>
<dbReference type="InterPro" id="IPR036661">
    <property type="entry name" value="Luciferase-like_sf"/>
</dbReference>
<evidence type="ECO:0000256" key="1">
    <source>
        <dbReference type="ARBA" id="ARBA00023002"/>
    </source>
</evidence>
<reference evidence="3 4" key="1">
    <citation type="journal article" date="2013" name="Genome Announc.">
        <title>Draft Genome Sequence of Amycolatopsis decaplanina Strain DSM 44594T.</title>
        <authorList>
            <person name="Kaur N."/>
            <person name="Kumar S."/>
            <person name="Bala M."/>
            <person name="Raghava G.P."/>
            <person name="Mayilraj S."/>
        </authorList>
    </citation>
    <scope>NUCLEOTIDE SEQUENCE [LARGE SCALE GENOMIC DNA]</scope>
    <source>
        <strain evidence="3 4">DSM 44594</strain>
    </source>
</reference>
<keyword evidence="4" id="KW-1185">Reference proteome</keyword>
<dbReference type="SUPFAM" id="SSF51679">
    <property type="entry name" value="Bacterial luciferase-like"/>
    <property type="match status" value="1"/>
</dbReference>
<evidence type="ECO:0000313" key="3">
    <source>
        <dbReference type="EMBL" id="EME57639.1"/>
    </source>
</evidence>
<evidence type="ECO:0000313" key="4">
    <source>
        <dbReference type="Proteomes" id="UP000054226"/>
    </source>
</evidence>
<sequence length="290" mass="31032">MHIGIGLPTNIPGARPDQVVEWARRAEACGFASVAAIDRLVYDSYEPLISLAAAAAVTDRIKLATTAIVAPCRGNAVLLAKQAASVHQLSRGRLVLGLVPGGRRDDYASSPVAFEARGRQLDVMLQEIKQAWAEETGESPCETPPELVLGGFAPQSFRRAARYGSGWIAGANGLPSFRQGAAAVRAAWRSGGRSGAPRLHAICYFSLGRGAPDRARSYLLDYYSFTGPFADRIADIALTDVAGLRATIEDYRAAGNDELILLPVNPDPEQVDLLAHALRDQPDFTEAAHE</sequence>
<dbReference type="InterPro" id="IPR050564">
    <property type="entry name" value="F420-G6PD/mer"/>
</dbReference>
<feature type="domain" description="Luciferase-like" evidence="2">
    <location>
        <begin position="8"/>
        <end position="231"/>
    </location>
</feature>
<dbReference type="Proteomes" id="UP000054226">
    <property type="component" value="Unassembled WGS sequence"/>
</dbReference>
<dbReference type="RefSeq" id="WP_007031980.1">
    <property type="nucleotide sequence ID" value="NZ_AOHO01000058.1"/>
</dbReference>
<dbReference type="PATRIC" id="fig|1284240.4.peg.4191"/>
<accession>M2ZB99</accession>
<organism evidence="3 4">
    <name type="scientific">Amycolatopsis decaplanina DSM 44594</name>
    <dbReference type="NCBI Taxonomy" id="1284240"/>
    <lineage>
        <taxon>Bacteria</taxon>
        <taxon>Bacillati</taxon>
        <taxon>Actinomycetota</taxon>
        <taxon>Actinomycetes</taxon>
        <taxon>Pseudonocardiales</taxon>
        <taxon>Pseudonocardiaceae</taxon>
        <taxon>Amycolatopsis</taxon>
    </lineage>
</organism>
<name>M2ZB99_9PSEU</name>
<dbReference type="Pfam" id="PF00296">
    <property type="entry name" value="Bac_luciferase"/>
    <property type="match status" value="1"/>
</dbReference>
<dbReference type="EMBL" id="AOHO01000058">
    <property type="protein sequence ID" value="EME57639.1"/>
    <property type="molecule type" value="Genomic_DNA"/>
</dbReference>